<sequence length="294" mass="32603">MRYVASLLLLLTLSLQLIAAEPSVADLEKIQAKVQMRNGQIYGLQVNCDGYTDAEYEIIGKLTGLKSISLSGKELNDEQLKILARLKELESIMINGSQLTDDGYRGFTAFGKLSRLSIFHPSRKQESFSGKGLAHLKAIPTLTQLTFAGATAGDEALQAVGELTQLESFREWHNTETSAGLKNLVKLKNLKSIRLGQRLPNWGKMTPASFDNETLAILAEIPSLETIELTEARLDFDGIIQLKELPNLRVLKISQVDIAAEDVDRLEAALPKVKIEWEPLTDEQAEMLTKKLKL</sequence>
<accession>A0A2S8FQE9</accession>
<keyword evidence="1" id="KW-0732">Signal</keyword>
<comment type="caution">
    <text evidence="2">The sequence shown here is derived from an EMBL/GenBank/DDBJ whole genome shotgun (WGS) entry which is preliminary data.</text>
</comment>
<dbReference type="EMBL" id="PUHY01000010">
    <property type="protein sequence ID" value="PQO34405.1"/>
    <property type="molecule type" value="Genomic_DNA"/>
</dbReference>
<evidence type="ECO:0000256" key="1">
    <source>
        <dbReference type="SAM" id="SignalP"/>
    </source>
</evidence>
<reference evidence="2 3" key="1">
    <citation type="submission" date="2018-02" db="EMBL/GenBank/DDBJ databases">
        <title>Comparative genomes isolates from brazilian mangrove.</title>
        <authorList>
            <person name="Araujo J.E."/>
            <person name="Taketani R.G."/>
            <person name="Silva M.C.P."/>
            <person name="Loureco M.V."/>
            <person name="Andreote F.D."/>
        </authorList>
    </citation>
    <scope>NUCLEOTIDE SEQUENCE [LARGE SCALE GENOMIC DNA]</scope>
    <source>
        <strain evidence="2 3">Hex-1 MGV</strain>
    </source>
</reference>
<dbReference type="InterPro" id="IPR032675">
    <property type="entry name" value="LRR_dom_sf"/>
</dbReference>
<dbReference type="Proteomes" id="UP000238322">
    <property type="component" value="Unassembled WGS sequence"/>
</dbReference>
<dbReference type="PANTHER" id="PTHR12904:SF23">
    <property type="entry name" value="PROTEIN ZER-1 HOMOLOG"/>
    <property type="match status" value="1"/>
</dbReference>
<dbReference type="OrthoDB" id="268839at2"/>
<evidence type="ECO:0000313" key="2">
    <source>
        <dbReference type="EMBL" id="PQO34405.1"/>
    </source>
</evidence>
<dbReference type="AlphaFoldDB" id="A0A2S8FQE9"/>
<evidence type="ECO:0000313" key="3">
    <source>
        <dbReference type="Proteomes" id="UP000238322"/>
    </source>
</evidence>
<dbReference type="PANTHER" id="PTHR12904">
    <property type="match status" value="1"/>
</dbReference>
<protein>
    <recommendedName>
        <fullName evidence="4">G protein-coupled receptor LGR4</fullName>
    </recommendedName>
</protein>
<name>A0A2S8FQE9_9BACT</name>
<proteinExistence type="predicted"/>
<feature type="signal peptide" evidence="1">
    <location>
        <begin position="1"/>
        <end position="19"/>
    </location>
</feature>
<dbReference type="InterPro" id="IPR051341">
    <property type="entry name" value="Zyg-11_UBL_adapter"/>
</dbReference>
<evidence type="ECO:0008006" key="4">
    <source>
        <dbReference type="Google" id="ProtNLM"/>
    </source>
</evidence>
<dbReference type="SUPFAM" id="SSF52047">
    <property type="entry name" value="RNI-like"/>
    <property type="match status" value="1"/>
</dbReference>
<dbReference type="Gene3D" id="3.80.10.10">
    <property type="entry name" value="Ribonuclease Inhibitor"/>
    <property type="match status" value="2"/>
</dbReference>
<gene>
    <name evidence="2" type="ORF">C5Y83_12825</name>
</gene>
<feature type="chain" id="PRO_5015646316" description="G protein-coupled receptor LGR4" evidence="1">
    <location>
        <begin position="20"/>
        <end position="294"/>
    </location>
</feature>
<organism evidence="2 3">
    <name type="scientific">Blastopirellula marina</name>
    <dbReference type="NCBI Taxonomy" id="124"/>
    <lineage>
        <taxon>Bacteria</taxon>
        <taxon>Pseudomonadati</taxon>
        <taxon>Planctomycetota</taxon>
        <taxon>Planctomycetia</taxon>
        <taxon>Pirellulales</taxon>
        <taxon>Pirellulaceae</taxon>
        <taxon>Blastopirellula</taxon>
    </lineage>
</organism>
<dbReference type="RefSeq" id="WP_105330136.1">
    <property type="nucleotide sequence ID" value="NZ_PUHY01000010.1"/>
</dbReference>